<accession>A0ACC0DYK2</accession>
<dbReference type="Proteomes" id="UP001060170">
    <property type="component" value="Chromosome 12"/>
</dbReference>
<protein>
    <submittedName>
        <fullName evidence="1">Uncharacterized protein</fullName>
    </submittedName>
</protein>
<proteinExistence type="predicted"/>
<keyword evidence="2" id="KW-1185">Reference proteome</keyword>
<reference evidence="1 2" key="3">
    <citation type="journal article" date="2022" name="Microbiol. Spectr.">
        <title>Folding features and dynamics of 3D genome architecture in plant fungal pathogens.</title>
        <authorList>
            <person name="Xia C."/>
        </authorList>
    </citation>
    <scope>NUCLEOTIDE SEQUENCE [LARGE SCALE GENOMIC DNA]</scope>
    <source>
        <strain evidence="1 2">93-210</strain>
    </source>
</reference>
<sequence>MANHLDRSIYDKKSSTGAITNFLDKPGHFKPLDRNSLTSAHLFDATNTITTKETVSLGLAALVYT</sequence>
<comment type="caution">
    <text evidence="1">The sequence shown here is derived from an EMBL/GenBank/DDBJ whole genome shotgun (WGS) entry which is preliminary data.</text>
</comment>
<gene>
    <name evidence="1" type="ORF">MJO28_011947</name>
</gene>
<evidence type="ECO:0000313" key="2">
    <source>
        <dbReference type="Proteomes" id="UP001060170"/>
    </source>
</evidence>
<name>A0ACC0DYK2_9BASI</name>
<organism evidence="1 2">
    <name type="scientific">Puccinia striiformis f. sp. tritici</name>
    <dbReference type="NCBI Taxonomy" id="168172"/>
    <lineage>
        <taxon>Eukaryota</taxon>
        <taxon>Fungi</taxon>
        <taxon>Dikarya</taxon>
        <taxon>Basidiomycota</taxon>
        <taxon>Pucciniomycotina</taxon>
        <taxon>Pucciniomycetes</taxon>
        <taxon>Pucciniales</taxon>
        <taxon>Pucciniaceae</taxon>
        <taxon>Puccinia</taxon>
    </lineage>
</organism>
<reference evidence="2" key="1">
    <citation type="journal article" date="2018" name="BMC Genomics">
        <title>Genomic insights into host adaptation between the wheat stripe rust pathogen (Puccinia striiformis f. sp. tritici) and the barley stripe rust pathogen (Puccinia striiformis f. sp. hordei).</title>
        <authorList>
            <person name="Xia C."/>
            <person name="Wang M."/>
            <person name="Yin C."/>
            <person name="Cornejo O.E."/>
            <person name="Hulbert S.H."/>
            <person name="Chen X."/>
        </authorList>
    </citation>
    <scope>NUCLEOTIDE SEQUENCE [LARGE SCALE GENOMIC DNA]</scope>
    <source>
        <strain evidence="2">93-210</strain>
    </source>
</reference>
<evidence type="ECO:0000313" key="1">
    <source>
        <dbReference type="EMBL" id="KAI7941920.1"/>
    </source>
</evidence>
<dbReference type="EMBL" id="CM045876">
    <property type="protein sequence ID" value="KAI7941920.1"/>
    <property type="molecule type" value="Genomic_DNA"/>
</dbReference>
<reference evidence="2" key="2">
    <citation type="journal article" date="2018" name="Mol. Plant Microbe Interact.">
        <title>Genome sequence resources for the wheat stripe rust pathogen (Puccinia striiformis f. sp. tritici) and the barley stripe rust pathogen (Puccinia striiformis f. sp. hordei).</title>
        <authorList>
            <person name="Xia C."/>
            <person name="Wang M."/>
            <person name="Yin C."/>
            <person name="Cornejo O.E."/>
            <person name="Hulbert S.H."/>
            <person name="Chen X."/>
        </authorList>
    </citation>
    <scope>NUCLEOTIDE SEQUENCE [LARGE SCALE GENOMIC DNA]</scope>
    <source>
        <strain evidence="2">93-210</strain>
    </source>
</reference>
<feature type="non-terminal residue" evidence="1">
    <location>
        <position position="65"/>
    </location>
</feature>